<sequence>MALLSSPYHLSQNFQLATHYRTLSIPQIVITPSLLSTAIFGLTSACAISGIICNILLFLTTVKTKTMRTTCNVLIVICAVGDVFHQAGTLVYELPLLLNRSTKIEQSHCVTLMFLPTIGVGVGCAGMLCIGLDRIFSIQFSLRYRALRSIYYHVVYAVIIIGYCAYFCVLIGIFYRKRLVECNVIATYPDAGYTWFSRSNLAMYLANMIVFVVLWIVLRSRANTTVMHRIIKSLMTITVADVGCWMVTPSFIVFINSLSLERLFTKFATQLNVFRSAQTISLWVYFSPFFVNFAIASRLFIFYHTSSDYHAAIKSFLFGPNKASVVPSSANSKKSATK</sequence>
<dbReference type="SUPFAM" id="SSF81321">
    <property type="entry name" value="Family A G protein-coupled receptor-like"/>
    <property type="match status" value="1"/>
</dbReference>
<dbReference type="GO" id="GO:0016020">
    <property type="term" value="C:membrane"/>
    <property type="evidence" value="ECO:0007669"/>
    <property type="project" value="UniProtKB-SubCell"/>
</dbReference>
<dbReference type="CDD" id="cd00637">
    <property type="entry name" value="7tm_classA_rhodopsin-like"/>
    <property type="match status" value="1"/>
</dbReference>
<protein>
    <submittedName>
        <fullName evidence="5">G protein-coupled receptor</fullName>
    </submittedName>
</protein>
<dbReference type="EnsemblMetazoa" id="PPA36161.1">
    <property type="protein sequence ID" value="PPA36161.1"/>
    <property type="gene ID" value="WBGene00274530"/>
</dbReference>
<reference evidence="6" key="1">
    <citation type="journal article" date="2008" name="Nat. Genet.">
        <title>The Pristionchus pacificus genome provides a unique perspective on nematode lifestyle and parasitism.</title>
        <authorList>
            <person name="Dieterich C."/>
            <person name="Clifton S.W."/>
            <person name="Schuster L.N."/>
            <person name="Chinwalla A."/>
            <person name="Delehaunty K."/>
            <person name="Dinkelacker I."/>
            <person name="Fulton L."/>
            <person name="Fulton R."/>
            <person name="Godfrey J."/>
            <person name="Minx P."/>
            <person name="Mitreva M."/>
            <person name="Roeseler W."/>
            <person name="Tian H."/>
            <person name="Witte H."/>
            <person name="Yang S.P."/>
            <person name="Wilson R.K."/>
            <person name="Sommer R.J."/>
        </authorList>
    </citation>
    <scope>NUCLEOTIDE SEQUENCE [LARGE SCALE GENOMIC DNA]</scope>
    <source>
        <strain evidence="6">PS312</strain>
    </source>
</reference>
<dbReference type="PANTHER" id="PTHR23360">
    <property type="entry name" value="G-PROTEIN COUPLED RECEPTORS FAMILY 1 PROFILE DOMAIN-CONTAINING PROTEIN-RELATED"/>
    <property type="match status" value="1"/>
</dbReference>
<dbReference type="Pfam" id="PF10320">
    <property type="entry name" value="7TM_GPCR_Srsx"/>
    <property type="match status" value="1"/>
</dbReference>
<gene>
    <name evidence="5" type="primary">WBGene00274530</name>
</gene>
<name>A0A2A6CYC6_PRIPA</name>
<accession>A0A8R1YRC7</accession>
<dbReference type="OrthoDB" id="5820127at2759"/>
<proteinExistence type="predicted"/>
<keyword evidence="3" id="KW-1133">Transmembrane helix</keyword>
<dbReference type="InterPro" id="IPR019424">
    <property type="entry name" value="7TM_GPCR_Srsx"/>
</dbReference>
<accession>A0A2A6CYC6</accession>
<evidence type="ECO:0000256" key="2">
    <source>
        <dbReference type="ARBA" id="ARBA00022692"/>
    </source>
</evidence>
<evidence type="ECO:0000313" key="6">
    <source>
        <dbReference type="Proteomes" id="UP000005239"/>
    </source>
</evidence>
<comment type="subcellular location">
    <subcellularLocation>
        <location evidence="1">Membrane</location>
    </subcellularLocation>
</comment>
<dbReference type="InterPro" id="IPR000276">
    <property type="entry name" value="GPCR_Rhodpsn"/>
</dbReference>
<organism evidence="5 6">
    <name type="scientific">Pristionchus pacificus</name>
    <name type="common">Parasitic nematode worm</name>
    <dbReference type="NCBI Taxonomy" id="54126"/>
    <lineage>
        <taxon>Eukaryota</taxon>
        <taxon>Metazoa</taxon>
        <taxon>Ecdysozoa</taxon>
        <taxon>Nematoda</taxon>
        <taxon>Chromadorea</taxon>
        <taxon>Rhabditida</taxon>
        <taxon>Rhabditina</taxon>
        <taxon>Diplogasteromorpha</taxon>
        <taxon>Diplogasteroidea</taxon>
        <taxon>Neodiplogasteridae</taxon>
        <taxon>Pristionchus</taxon>
    </lineage>
</organism>
<dbReference type="GO" id="GO:0004930">
    <property type="term" value="F:G protein-coupled receptor activity"/>
    <property type="evidence" value="ECO:0007669"/>
    <property type="project" value="InterPro"/>
</dbReference>
<evidence type="ECO:0000256" key="1">
    <source>
        <dbReference type="ARBA" id="ARBA00004370"/>
    </source>
</evidence>
<dbReference type="InterPro" id="IPR047130">
    <property type="entry name" value="7TM_GPCR_Srsx_nematod"/>
</dbReference>
<keyword evidence="6" id="KW-1185">Reference proteome</keyword>
<keyword evidence="2" id="KW-0812">Transmembrane</keyword>
<dbReference type="AlphaFoldDB" id="A0A2A6CYC6"/>
<dbReference type="PANTHER" id="PTHR23360:SF5">
    <property type="entry name" value="G-PROTEIN COUPLED RECEPTORS FAMILY 1 PROFILE DOMAIN-CONTAINING PROTEIN"/>
    <property type="match status" value="1"/>
</dbReference>
<evidence type="ECO:0000313" key="5">
    <source>
        <dbReference type="EnsemblMetazoa" id="PPA36161.1"/>
    </source>
</evidence>
<evidence type="ECO:0000256" key="3">
    <source>
        <dbReference type="ARBA" id="ARBA00022989"/>
    </source>
</evidence>
<dbReference type="Proteomes" id="UP000005239">
    <property type="component" value="Unassembled WGS sequence"/>
</dbReference>
<reference evidence="5" key="2">
    <citation type="submission" date="2022-06" db="UniProtKB">
        <authorList>
            <consortium name="EnsemblMetazoa"/>
        </authorList>
    </citation>
    <scope>IDENTIFICATION</scope>
    <source>
        <strain evidence="5">PS312</strain>
    </source>
</reference>
<dbReference type="PROSITE" id="PS50262">
    <property type="entry name" value="G_PROTEIN_RECEP_F1_2"/>
    <property type="match status" value="1"/>
</dbReference>
<dbReference type="SMART" id="SM01381">
    <property type="entry name" value="7TM_GPCR_Srsx"/>
    <property type="match status" value="1"/>
</dbReference>
<keyword evidence="4" id="KW-0472">Membrane</keyword>
<dbReference type="InterPro" id="IPR017452">
    <property type="entry name" value="GPCR_Rhodpsn_7TM"/>
</dbReference>
<dbReference type="Gene3D" id="1.20.1070.10">
    <property type="entry name" value="Rhodopsin 7-helix transmembrane proteins"/>
    <property type="match status" value="1"/>
</dbReference>
<evidence type="ECO:0000256" key="4">
    <source>
        <dbReference type="ARBA" id="ARBA00023136"/>
    </source>
</evidence>